<evidence type="ECO:0000313" key="3">
    <source>
        <dbReference type="EMBL" id="WAR13976.1"/>
    </source>
</evidence>
<dbReference type="InterPro" id="IPR058210">
    <property type="entry name" value="SACS/Nov_dom"/>
</dbReference>
<accession>A0ABY7F3R0</accession>
<gene>
    <name evidence="3" type="ORF">MAR_004081</name>
</gene>
<dbReference type="Gene3D" id="1.10.287.110">
    <property type="entry name" value="DnaJ domain"/>
    <property type="match status" value="1"/>
</dbReference>
<evidence type="ECO:0000259" key="1">
    <source>
        <dbReference type="Pfam" id="PF05168"/>
    </source>
</evidence>
<dbReference type="Pfam" id="PF05168">
    <property type="entry name" value="HEPN"/>
    <property type="match status" value="1"/>
</dbReference>
<feature type="domain" description="HEPN" evidence="1">
    <location>
        <begin position="2469"/>
        <end position="2587"/>
    </location>
</feature>
<dbReference type="EMBL" id="CP111020">
    <property type="protein sequence ID" value="WAR13976.1"/>
    <property type="molecule type" value="Genomic_DNA"/>
</dbReference>
<evidence type="ECO:0000259" key="2">
    <source>
        <dbReference type="Pfam" id="PF25794"/>
    </source>
</evidence>
<dbReference type="NCBIfam" id="NF047352">
    <property type="entry name" value="P_loop_sacsin"/>
    <property type="match status" value="1"/>
</dbReference>
<dbReference type="SUPFAM" id="SSF55874">
    <property type="entry name" value="ATPase domain of HSP90 chaperone/DNA topoisomerase II/histidine kinase"/>
    <property type="match status" value="1"/>
</dbReference>
<name>A0ABY7F3R0_MYAAR</name>
<protein>
    <submittedName>
        <fullName evidence="3">SACS-like protein</fullName>
    </submittedName>
</protein>
<dbReference type="InterPro" id="IPR036869">
    <property type="entry name" value="J_dom_sf"/>
</dbReference>
<organism evidence="3 4">
    <name type="scientific">Mya arenaria</name>
    <name type="common">Soft-shell clam</name>
    <dbReference type="NCBI Taxonomy" id="6604"/>
    <lineage>
        <taxon>Eukaryota</taxon>
        <taxon>Metazoa</taxon>
        <taxon>Spiralia</taxon>
        <taxon>Lophotrochozoa</taxon>
        <taxon>Mollusca</taxon>
        <taxon>Bivalvia</taxon>
        <taxon>Autobranchia</taxon>
        <taxon>Heteroconchia</taxon>
        <taxon>Euheterodonta</taxon>
        <taxon>Imparidentia</taxon>
        <taxon>Neoheterodontei</taxon>
        <taxon>Myida</taxon>
        <taxon>Myoidea</taxon>
        <taxon>Myidae</taxon>
        <taxon>Mya</taxon>
    </lineage>
</organism>
<reference evidence="3" key="1">
    <citation type="submission" date="2022-11" db="EMBL/GenBank/DDBJ databases">
        <title>Centuries of genome instability and evolution in soft-shell clam transmissible cancer (bioRxiv).</title>
        <authorList>
            <person name="Hart S.F.M."/>
            <person name="Yonemitsu M.A."/>
            <person name="Giersch R.M."/>
            <person name="Beal B.F."/>
            <person name="Arriagada G."/>
            <person name="Davis B.W."/>
            <person name="Ostrander E.A."/>
            <person name="Goff S.P."/>
            <person name="Metzger M.J."/>
        </authorList>
    </citation>
    <scope>NUCLEOTIDE SEQUENCE</scope>
    <source>
        <strain evidence="3">MELC-2E11</strain>
        <tissue evidence="3">Siphon/mantle</tissue>
    </source>
</reference>
<dbReference type="InterPro" id="IPR007842">
    <property type="entry name" value="HEPN_dom"/>
</dbReference>
<sequence length="2596" mass="300010">MSDVVVRALLFHLEGFGKAAYHLWPTDSKSDLETAFSDSFYRDVIEGEQDFKVFENDERLLAFSEVIFLDPTIRNNSPVGQIVFEFLSDICTENVLVDIPERIYDILVKTNANVVEKKTISYKTFVTKYFLPKIDAFKDSGKRNSVMFFVLGKEIEDDIRRSIMATPCIPVKPKGVLKRPSEIVDPSKHSSLSSLFEEIDERFPTDPYSTFACIEKLVTLGMMQSTLPLDLILDRAKSVLVKCDICDVCAHERSENILQYLENTALNSEDSNSLTNELKHIPFVTALPRPEYWEFSWFTYNSETESETTCEKHDCENANKMAYEFYKPEGMFEHESKHLLGCHSKIMERRCKIHLRKILGIVCPDEDIEIGDFIHLLIKQLETMQKSYHHNPSNFKIGSCVSDVYRCLDKCLRRIKESRNLTDVKALRSMPIIFVGDRFIASTAVARHLHSECKPYLYKLDDSIIWIYSDLCAVLDIKDRFLPEFLVHILNQFFEAKKREQLTDAELALCKNLLEVLTYEIKHTKGNEIPTEVLEKQIYLPDYDKMLCLSIELCFNDFDAIPKSDNMRYVHEGISKEVCKTVGVKKKKVVHLIENSEDIEDFYQAEPLLTRIKSLIEGYPLDSGVLKELLQNADDAHATEICFILDKDTYSDKNLFSKSMKPLQNPALCVYNNMPFTQNDLIGIQRLGQGSKDDDPSKIGRYGVGFNSVYNITDAPSFLTKGNVVPNKETLCFFDPLAKYIPDVSIRKPGKRIKNVQSFRRPHKAVFDGYHEDLFIADTGTMFRFPLRFEPSDIKDEPTSVSDIESLLEEFQKDLKTVLLFLRNIQKITIGEIKGGKFQETCKVQVVIDKEAKAARDSFTNKYNNLCHVYEENTNVAIDTEQYLVSYNMIIDVTTSFYSDRKTYIISQALGFKTKPDESLRKKMIQRHIKMIPVAAVAYNLQESVDPHSNVHCFLPLPVSSGLPVYVHGYFALDHENRRSLWHDKNDETCHKTMWNSQIIKNVLCQAYVNLFCVVRQLRSVKMTGFHDDGLIDRTVNSVMTVLPRTKDVQQYWKLLTKSVYQEFVFRDEPFLPCCMKKVQYETIVRLISRKFIITSLSWLSLKHPADHFPTYNSVESEDHAKFSESIINNILRKVGMRIVYIDKAVQESMQEAGVPLLDLTPRLVVDFLCSHDAALIGGCSIKTNVDVSLSSLESLENINRLLGFIFKEPEYLLNKFVKLPLILCQDNVVRCLNMDCLFVTNFTDFFPKERNVFLHKRVFAKHRQQFEKLAKHGSLNLKVFTMEDFSKLAYSSDIVRTIIGEYISWDTAKLSEDWISTFWQFFTTCVTSFESKEDESDVKKETKSNYQKETSAVLNYIQDFALVPVIHAKENKLCPPKLLHTLIDIKTFSLETQNVLQKLDIPVPHDVLWCNATASISTALKDLLGFSIPAFAHPDTVIECLFYHKQLLFMPQFSNEDAENLLRYFNDNLQVGRGNLDKLKSLRIFVSYSGEISAMSESKMACIVSPSMPTCGIKEIMKENRVLLIQKDDSLSRLMNMLQLVEENVFDIYVRFILPMHNVMSCDDFYSHVLYLAEIINQDKKLQTPNDRNIIELLKRTAFIVTLDGRKKVNELFDKGHIVFSELCKESDFLPPRLRKDGSVSALMNTLGLITELTIDLFERFGHQIADSINGNSIPMETRTQSYLLLNHLFQMSDDFFNRNQFQTLSKIPFIIPYRASERLCRIAACGIHEELAPINGTVVRQKKYICWSTSQIIPIKVHREVVRSKLHILSMPSTDHWIEHCKRVGNTLHRSLSHCPNAVERRLVTKVMEEIYRSAEYYHSNCDLKAIFKDTPLIHFPEKNMIVPASNIVLDCTAFDEIIPYVMGAPAFYGKHFQAFVKLGAHETTLVHCYSAVLSEMRHDEELLPLELSAAKRAMSKLIDVLKRQPSGKPVDIKRLSLLCTDKIIRKSNKTIVIDNSYYEIRLKRAKFSYPCVYGMDMNDDTTLCECIEKLPSSLRPHLLSEMVIEDIDLSRRVPNSDTRVTEIQQYLHSQLFQNAILRLARHGYLRQFKKEWPDVVKATIVSELQNLRVVSVRGIFTIIKMYSIETGTKCSLRMVPHTQRSKYVHMQNNTGCTEMFVEVLQRPIWKEKLHDELFKFFSKITKRSINEDLRYLLVNLLRSSNTREEVNELFEISDIIPYDSELEEDSLCPTPGTYVPKHLHRHLDNDYGVIQEYEFNFIAYLVDDPALKDNDADDCSPTYMFVRVTRRIPDTEREPLLMQEYEIDCGESEYVTVKAYLLYKFVRKEAVNMSGERDVVIYDRESNKEETSFVQEHSLKEICSEIRLELIDAWQRNKIDRRHIVLRLKLKWHPDKNPDKIQLTTKAFQYLEHCIRILERGEHVPEYEGDDEDFVDGGRDSGGSSSWWERSWRRRRESYADEDWFPRGRRAGGGGGGRGYSGDGTHGDPFEEFFSREEREPYHFYSEAIRWQEQADSDLREAGRSIQDLEVANNWICYKAHQAAEKSLKAAWYAKDANKIGIIKNSHDLDCIALGLDNELESLARQITSISGHHTRMRYPDTMYGTIPAHAYTRSNADMMTSLSRSLIAHVQSSYLR</sequence>
<dbReference type="Gene3D" id="1.20.120.330">
    <property type="entry name" value="Nucleotidyltransferases domain 2"/>
    <property type="match status" value="1"/>
</dbReference>
<dbReference type="PANTHER" id="PTHR46919:SF2">
    <property type="entry name" value="SACSIN"/>
    <property type="match status" value="1"/>
</dbReference>
<dbReference type="InterPro" id="IPR036890">
    <property type="entry name" value="HATPase_C_sf"/>
</dbReference>
<keyword evidence="4" id="KW-1185">Reference proteome</keyword>
<evidence type="ECO:0000313" key="4">
    <source>
        <dbReference type="Proteomes" id="UP001164746"/>
    </source>
</evidence>
<dbReference type="Proteomes" id="UP001164746">
    <property type="component" value="Chromosome 9"/>
</dbReference>
<proteinExistence type="predicted"/>
<dbReference type="SUPFAM" id="SSF81593">
    <property type="entry name" value="Nucleotidyltransferase substrate binding subunit/domain"/>
    <property type="match status" value="1"/>
</dbReference>
<dbReference type="PANTHER" id="PTHR46919">
    <property type="entry name" value="ZINC FINGER, C3HC4 TYPE (RING FINGER) FAMILY PROTEIN"/>
    <property type="match status" value="1"/>
</dbReference>
<feature type="domain" description="Sacsin/Nov" evidence="2">
    <location>
        <begin position="606"/>
        <end position="839"/>
    </location>
</feature>
<dbReference type="Pfam" id="PF25794">
    <property type="entry name" value="SACS"/>
    <property type="match status" value="1"/>
</dbReference>